<protein>
    <recommendedName>
        <fullName evidence="9">Transport permease protein</fullName>
    </recommendedName>
</protein>
<feature type="domain" description="ABC transmembrane type-2" evidence="10">
    <location>
        <begin position="63"/>
        <end position="287"/>
    </location>
</feature>
<dbReference type="Pfam" id="PF01061">
    <property type="entry name" value="ABC2_membrane"/>
    <property type="match status" value="1"/>
</dbReference>
<evidence type="ECO:0000256" key="2">
    <source>
        <dbReference type="ARBA" id="ARBA00007783"/>
    </source>
</evidence>
<dbReference type="GO" id="GO:0140359">
    <property type="term" value="F:ABC-type transporter activity"/>
    <property type="evidence" value="ECO:0007669"/>
    <property type="project" value="InterPro"/>
</dbReference>
<dbReference type="GO" id="GO:0015920">
    <property type="term" value="P:lipopolysaccharide transport"/>
    <property type="evidence" value="ECO:0007669"/>
    <property type="project" value="TreeGrafter"/>
</dbReference>
<feature type="transmembrane region" description="Helical" evidence="9">
    <location>
        <begin position="52"/>
        <end position="70"/>
    </location>
</feature>
<evidence type="ECO:0000259" key="10">
    <source>
        <dbReference type="PROSITE" id="PS51012"/>
    </source>
</evidence>
<reference evidence="11 12" key="1">
    <citation type="submission" date="2013-08" db="EMBL/GenBank/DDBJ databases">
        <title>Genome sequencing of Cellulomonas bogoriensis 69B4.</title>
        <authorList>
            <person name="Chen F."/>
            <person name="Li Y."/>
            <person name="Wang G."/>
        </authorList>
    </citation>
    <scope>NUCLEOTIDE SEQUENCE [LARGE SCALE GENOMIC DNA]</scope>
    <source>
        <strain evidence="11 12">69B4</strain>
    </source>
</reference>
<comment type="caution">
    <text evidence="11">The sequence shown here is derived from an EMBL/GenBank/DDBJ whole genome shotgun (WGS) entry which is preliminary data.</text>
</comment>
<evidence type="ECO:0000256" key="3">
    <source>
        <dbReference type="ARBA" id="ARBA00022448"/>
    </source>
</evidence>
<evidence type="ECO:0000313" key="11">
    <source>
        <dbReference type="EMBL" id="KGM13825.1"/>
    </source>
</evidence>
<keyword evidence="4 9" id="KW-1003">Cell membrane</keyword>
<keyword evidence="12" id="KW-1185">Reference proteome</keyword>
<feature type="transmembrane region" description="Helical" evidence="9">
    <location>
        <begin position="263"/>
        <end position="285"/>
    </location>
</feature>
<dbReference type="Proteomes" id="UP000054314">
    <property type="component" value="Unassembled WGS sequence"/>
</dbReference>
<evidence type="ECO:0000256" key="6">
    <source>
        <dbReference type="ARBA" id="ARBA00022692"/>
    </source>
</evidence>
<name>A0A0A0C0Y2_9CELL</name>
<comment type="similarity">
    <text evidence="2 9">Belongs to the ABC-2 integral membrane protein family.</text>
</comment>
<sequence>MDRRSKARTGRPVLHEVVHLDDLGHVYRRPPFGEYLRKLWGRRHFIRADARGRVISGSAGTVLGMLWLVLRPILDGAAYYTIFGIILNTQRGIPNFLGYLLIGVFLFRFTSRCLSAGASSLTSGRNLMKAFTFPRAALPVAVVTREAISFIPVLGVMMALILLLPPTEVITWRWALFPVILAMQFAFAFGLALVAARVTVHVPDLNQLISVLTRFWLYSSAVFFARERFESVPWLYEAMGYNPMFLVLDMSRDVLLYGVSPSVHSWVVLTAWTVVTSVGGMIFFWRGEERYGSL</sequence>
<feature type="transmembrane region" description="Helical" evidence="9">
    <location>
        <begin position="136"/>
        <end position="163"/>
    </location>
</feature>
<dbReference type="InterPro" id="IPR047817">
    <property type="entry name" value="ABC2_TM_bact-type"/>
</dbReference>
<dbReference type="InterPro" id="IPR013525">
    <property type="entry name" value="ABC2_TM"/>
</dbReference>
<feature type="transmembrane region" description="Helical" evidence="9">
    <location>
        <begin position="208"/>
        <end position="225"/>
    </location>
</feature>
<comment type="subcellular location">
    <subcellularLocation>
        <location evidence="1">Cell inner membrane</location>
        <topology evidence="1">Multi-pass membrane protein</topology>
    </subcellularLocation>
    <subcellularLocation>
        <location evidence="9">Cell membrane</location>
        <topology evidence="9">Multi-pass membrane protein</topology>
    </subcellularLocation>
</comment>
<evidence type="ECO:0000256" key="7">
    <source>
        <dbReference type="ARBA" id="ARBA00022989"/>
    </source>
</evidence>
<evidence type="ECO:0000256" key="1">
    <source>
        <dbReference type="ARBA" id="ARBA00004429"/>
    </source>
</evidence>
<evidence type="ECO:0000256" key="4">
    <source>
        <dbReference type="ARBA" id="ARBA00022475"/>
    </source>
</evidence>
<keyword evidence="5" id="KW-0997">Cell inner membrane</keyword>
<evidence type="ECO:0000256" key="9">
    <source>
        <dbReference type="RuleBase" id="RU361157"/>
    </source>
</evidence>
<dbReference type="EMBL" id="AXCZ01000023">
    <property type="protein sequence ID" value="KGM13825.1"/>
    <property type="molecule type" value="Genomic_DNA"/>
</dbReference>
<keyword evidence="6 9" id="KW-0812">Transmembrane</keyword>
<keyword evidence="3 9" id="KW-0813">Transport</keyword>
<evidence type="ECO:0000256" key="8">
    <source>
        <dbReference type="ARBA" id="ARBA00023136"/>
    </source>
</evidence>
<proteinExistence type="inferred from homology"/>
<feature type="transmembrane region" description="Helical" evidence="9">
    <location>
        <begin position="96"/>
        <end position="115"/>
    </location>
</feature>
<keyword evidence="8 9" id="KW-0472">Membrane</keyword>
<dbReference type="GO" id="GO:0005886">
    <property type="term" value="C:plasma membrane"/>
    <property type="evidence" value="ECO:0007669"/>
    <property type="project" value="UniProtKB-SubCell"/>
</dbReference>
<dbReference type="PANTHER" id="PTHR30413:SF8">
    <property type="entry name" value="TRANSPORT PERMEASE PROTEIN"/>
    <property type="match status" value="1"/>
</dbReference>
<feature type="transmembrane region" description="Helical" evidence="9">
    <location>
        <begin position="175"/>
        <end position="196"/>
    </location>
</feature>
<dbReference type="AlphaFoldDB" id="A0A0A0C0Y2"/>
<dbReference type="PROSITE" id="PS51012">
    <property type="entry name" value="ABC_TM2"/>
    <property type="match status" value="1"/>
</dbReference>
<dbReference type="PANTHER" id="PTHR30413">
    <property type="entry name" value="INNER MEMBRANE TRANSPORT PERMEASE"/>
    <property type="match status" value="1"/>
</dbReference>
<accession>A0A0A0C0Y2</accession>
<evidence type="ECO:0000313" key="12">
    <source>
        <dbReference type="Proteomes" id="UP000054314"/>
    </source>
</evidence>
<evidence type="ECO:0000256" key="5">
    <source>
        <dbReference type="ARBA" id="ARBA00022519"/>
    </source>
</evidence>
<organism evidence="11 12">
    <name type="scientific">Cellulomonas bogoriensis 69B4 = DSM 16987</name>
    <dbReference type="NCBI Taxonomy" id="1386082"/>
    <lineage>
        <taxon>Bacteria</taxon>
        <taxon>Bacillati</taxon>
        <taxon>Actinomycetota</taxon>
        <taxon>Actinomycetes</taxon>
        <taxon>Micrococcales</taxon>
        <taxon>Cellulomonadaceae</taxon>
        <taxon>Cellulomonas</taxon>
    </lineage>
</organism>
<gene>
    <name evidence="11" type="ORF">N869_09395</name>
</gene>
<keyword evidence="7 9" id="KW-1133">Transmembrane helix</keyword>